<keyword evidence="5" id="KW-1185">Reference proteome</keyword>
<dbReference type="Proteomes" id="UP001165289">
    <property type="component" value="Unassembled WGS sequence"/>
</dbReference>
<dbReference type="GO" id="GO:0000137">
    <property type="term" value="C:Golgi cis cisterna"/>
    <property type="evidence" value="ECO:0007669"/>
    <property type="project" value="TreeGrafter"/>
</dbReference>
<comment type="caution">
    <text evidence="4">The sequence shown here is derived from an EMBL/GenBank/DDBJ whole genome shotgun (WGS) entry which is preliminary data.</text>
</comment>
<name>A0AAV7JXF8_9METZ</name>
<evidence type="ECO:0000259" key="3">
    <source>
        <dbReference type="Pfam" id="PF15070"/>
    </source>
</evidence>
<dbReference type="GO" id="GO:0005801">
    <property type="term" value="C:cis-Golgi network"/>
    <property type="evidence" value="ECO:0007669"/>
    <property type="project" value="TreeGrafter"/>
</dbReference>
<proteinExistence type="predicted"/>
<dbReference type="GO" id="GO:0007030">
    <property type="term" value="P:Golgi organization"/>
    <property type="evidence" value="ECO:0007669"/>
    <property type="project" value="TreeGrafter"/>
</dbReference>
<feature type="coiled-coil region" evidence="2">
    <location>
        <begin position="271"/>
        <end position="340"/>
    </location>
</feature>
<accession>A0AAV7JXF8</accession>
<organism evidence="4 5">
    <name type="scientific">Oopsacas minuta</name>
    <dbReference type="NCBI Taxonomy" id="111878"/>
    <lineage>
        <taxon>Eukaryota</taxon>
        <taxon>Metazoa</taxon>
        <taxon>Porifera</taxon>
        <taxon>Hexactinellida</taxon>
        <taxon>Hexasterophora</taxon>
        <taxon>Lyssacinosida</taxon>
        <taxon>Leucopsacidae</taxon>
        <taxon>Oopsacas</taxon>
    </lineage>
</organism>
<dbReference type="InterPro" id="IPR024858">
    <property type="entry name" value="GOLGA"/>
</dbReference>
<dbReference type="PANTHER" id="PTHR10881:SF46">
    <property type="entry name" value="GOLGIN SUBFAMILY A MEMBER 2"/>
    <property type="match status" value="1"/>
</dbReference>
<keyword evidence="1 2" id="KW-0175">Coiled coil</keyword>
<evidence type="ECO:0000313" key="4">
    <source>
        <dbReference type="EMBL" id="KAI6653653.1"/>
    </source>
</evidence>
<reference evidence="4 5" key="1">
    <citation type="journal article" date="2023" name="BMC Biol.">
        <title>The compact genome of the sponge Oopsacas minuta (Hexactinellida) is lacking key metazoan core genes.</title>
        <authorList>
            <person name="Santini S."/>
            <person name="Schenkelaars Q."/>
            <person name="Jourda C."/>
            <person name="Duchesne M."/>
            <person name="Belahbib H."/>
            <person name="Rocher C."/>
            <person name="Selva M."/>
            <person name="Riesgo A."/>
            <person name="Vervoort M."/>
            <person name="Leys S.P."/>
            <person name="Kodjabachian L."/>
            <person name="Le Bivic A."/>
            <person name="Borchiellini C."/>
            <person name="Claverie J.M."/>
            <person name="Renard E."/>
        </authorList>
    </citation>
    <scope>NUCLEOTIDE SEQUENCE [LARGE SCALE GENOMIC DNA]</scope>
    <source>
        <strain evidence="4">SPO-2</strain>
    </source>
</reference>
<protein>
    <submittedName>
        <fullName evidence="4">Golgin subfamily A member 2-like</fullName>
    </submittedName>
</protein>
<dbReference type="Pfam" id="PF15070">
    <property type="entry name" value="GOLGA2L5"/>
    <property type="match status" value="1"/>
</dbReference>
<gene>
    <name evidence="4" type="ORF">LOD99_3548</name>
</gene>
<dbReference type="InterPro" id="IPR043976">
    <property type="entry name" value="GOLGA_cons_dom"/>
</dbReference>
<evidence type="ECO:0000313" key="5">
    <source>
        <dbReference type="Proteomes" id="UP001165289"/>
    </source>
</evidence>
<feature type="coiled-coil region" evidence="2">
    <location>
        <begin position="168"/>
        <end position="202"/>
    </location>
</feature>
<dbReference type="AlphaFoldDB" id="A0AAV7JXF8"/>
<dbReference type="GO" id="GO:0032580">
    <property type="term" value="C:Golgi cisterna membrane"/>
    <property type="evidence" value="ECO:0007669"/>
    <property type="project" value="TreeGrafter"/>
</dbReference>
<feature type="coiled-coil region" evidence="2">
    <location>
        <begin position="24"/>
        <end position="122"/>
    </location>
</feature>
<evidence type="ECO:0000256" key="2">
    <source>
        <dbReference type="SAM" id="Coils"/>
    </source>
</evidence>
<dbReference type="PANTHER" id="PTHR10881">
    <property type="entry name" value="GOLGIN SUBFAMILY A MEMBER-RELATED"/>
    <property type="match status" value="1"/>
</dbReference>
<evidence type="ECO:0000256" key="1">
    <source>
        <dbReference type="ARBA" id="ARBA00023054"/>
    </source>
</evidence>
<dbReference type="EMBL" id="JAKMXF010000266">
    <property type="protein sequence ID" value="KAI6653653.1"/>
    <property type="molecule type" value="Genomic_DNA"/>
</dbReference>
<sequence length="424" mass="49884">MHYKPHTYDIILIFRSEVNIHNLKERMDQNTEHARQQYSQLQEQCRLLQAETERRVREGEEHRKRVREKEQELQAVRASLEAGRIVGEERRDNSMEKVHDKLVSLERERVRLTEILENTRVTLSKTEQDLFDSQEQLADQRSMTEALRQERLRSSELAQETKELGTHLERIEVEKYDLQQDINRLLTERDQLDNKLGELQQDSIQTQLNPPRVLKHNLTRSLSETDIQISGEDKPILLEQRAYSPPIPATQALQTAFDSLQVRFVQVMRQKADLDDRLQHKERLLTLLEGETDTIGEYVSLYQSQRRALQIQYSQKQVLLDQLQVEKRSMQEDISRLRQLVQHLSLSKPIHDENYQSPETEISEVLEKYPVQHIDTSLTRLSAEDTKQEIMTLLDRIDVFEPNIQDYHGIHMPCPCCTGSLLVV</sequence>
<feature type="domain" description="Golgin subfamily A conserved" evidence="3">
    <location>
        <begin position="199"/>
        <end position="345"/>
    </location>
</feature>